<keyword evidence="2" id="KW-1185">Reference proteome</keyword>
<proteinExistence type="predicted"/>
<evidence type="ECO:0000313" key="1">
    <source>
        <dbReference type="EMBL" id="OAA30125.1"/>
    </source>
</evidence>
<reference evidence="1 2" key="1">
    <citation type="submission" date="2014-02" db="EMBL/GenBank/DDBJ databases">
        <title>Kosmotoga genome sequencing.</title>
        <authorList>
            <person name="Pollo S.M."/>
            <person name="Charchuk R."/>
            <person name="Nesbo C.L."/>
        </authorList>
    </citation>
    <scope>NUCLEOTIDE SEQUENCE [LARGE SCALE GENOMIC DNA]</scope>
    <source>
        <strain evidence="1 2">S304</strain>
    </source>
</reference>
<gene>
    <name evidence="1" type="ORF">AT15_01005</name>
</gene>
<dbReference type="Proteomes" id="UP000077339">
    <property type="component" value="Unassembled WGS sequence"/>
</dbReference>
<sequence>MVGSCATGTCEPGQVRKEAAISGLTVCRRSAQPEFESVTGPVSVSRRWMHGAFFNFLSF</sequence>
<comment type="caution">
    <text evidence="1">The sequence shown here is derived from an EMBL/GenBank/DDBJ whole genome shotgun (WGS) entry which is preliminary data.</text>
</comment>
<organism evidence="1 2">
    <name type="scientific">Kosmotoga arenicorallina S304</name>
    <dbReference type="NCBI Taxonomy" id="1453497"/>
    <lineage>
        <taxon>Bacteria</taxon>
        <taxon>Thermotogati</taxon>
        <taxon>Thermotogota</taxon>
        <taxon>Thermotogae</taxon>
        <taxon>Kosmotogales</taxon>
        <taxon>Kosmotogaceae</taxon>
        <taxon>Kosmotoga</taxon>
    </lineage>
</organism>
<evidence type="ECO:0000313" key="2">
    <source>
        <dbReference type="Proteomes" id="UP000077339"/>
    </source>
</evidence>
<dbReference type="PATRIC" id="fig|1453497.3.peg.211"/>
<dbReference type="AlphaFoldDB" id="A0A176K0Y3"/>
<protein>
    <submittedName>
        <fullName evidence="1">Uncharacterized protein</fullName>
    </submittedName>
</protein>
<dbReference type="EMBL" id="JFHK01000015">
    <property type="protein sequence ID" value="OAA30125.1"/>
    <property type="molecule type" value="Genomic_DNA"/>
</dbReference>
<name>A0A176K0Y3_9BACT</name>
<accession>A0A176K0Y3</accession>